<feature type="compositionally biased region" description="Basic residues" evidence="1">
    <location>
        <begin position="247"/>
        <end position="258"/>
    </location>
</feature>
<dbReference type="OMA" id="FACLNVR"/>
<dbReference type="SUPFAM" id="SSF46565">
    <property type="entry name" value="Chaperone J-domain"/>
    <property type="match status" value="1"/>
</dbReference>
<dbReference type="Gene3D" id="1.10.287.110">
    <property type="entry name" value="DnaJ domain"/>
    <property type="match status" value="1"/>
</dbReference>
<feature type="region of interest" description="Disordered" evidence="1">
    <location>
        <begin position="152"/>
        <end position="258"/>
    </location>
</feature>
<dbReference type="GeneID" id="5005114"/>
<dbReference type="OrthoDB" id="10250354at2759"/>
<dbReference type="HOGENOM" id="CLU_1181607_0_0_1"/>
<protein>
    <recommendedName>
        <fullName evidence="2">J domain-containing protein</fullName>
    </recommendedName>
</protein>
<feature type="compositionally biased region" description="Basic and acidic residues" evidence="1">
    <location>
        <begin position="152"/>
        <end position="193"/>
    </location>
</feature>
<gene>
    <name evidence="3" type="ORF">OSTLU_27043</name>
</gene>
<evidence type="ECO:0000313" key="3">
    <source>
        <dbReference type="EMBL" id="ABO99350.1"/>
    </source>
</evidence>
<reference evidence="3 4" key="1">
    <citation type="journal article" date="2007" name="Proc. Natl. Acad. Sci. U.S.A.">
        <title>The tiny eukaryote Ostreococcus provides genomic insights into the paradox of plankton speciation.</title>
        <authorList>
            <person name="Palenik B."/>
            <person name="Grimwood J."/>
            <person name="Aerts A."/>
            <person name="Rouze P."/>
            <person name="Salamov A."/>
            <person name="Putnam N."/>
            <person name="Dupont C."/>
            <person name="Jorgensen R."/>
            <person name="Derelle E."/>
            <person name="Rombauts S."/>
            <person name="Zhou K."/>
            <person name="Otillar R."/>
            <person name="Merchant S.S."/>
            <person name="Podell S."/>
            <person name="Gaasterland T."/>
            <person name="Napoli C."/>
            <person name="Gendler K."/>
            <person name="Manuell A."/>
            <person name="Tai V."/>
            <person name="Vallon O."/>
            <person name="Piganeau G."/>
            <person name="Jancek S."/>
            <person name="Heijde M."/>
            <person name="Jabbari K."/>
            <person name="Bowler C."/>
            <person name="Lohr M."/>
            <person name="Robbens S."/>
            <person name="Werner G."/>
            <person name="Dubchak I."/>
            <person name="Pazour G.J."/>
            <person name="Ren Q."/>
            <person name="Paulsen I."/>
            <person name="Delwiche C."/>
            <person name="Schmutz J."/>
            <person name="Rokhsar D."/>
            <person name="Van de Peer Y."/>
            <person name="Moreau H."/>
            <person name="Grigoriev I.V."/>
        </authorList>
    </citation>
    <scope>NUCLEOTIDE SEQUENCE [LARGE SCALE GENOMIC DNA]</scope>
    <source>
        <strain evidence="3 4">CCE9901</strain>
    </source>
</reference>
<dbReference type="STRING" id="436017.A4S6A1"/>
<feature type="domain" description="J" evidence="2">
    <location>
        <begin position="66"/>
        <end position="141"/>
    </location>
</feature>
<dbReference type="RefSeq" id="XP_001421057.1">
    <property type="nucleotide sequence ID" value="XM_001421020.1"/>
</dbReference>
<dbReference type="CDD" id="cd06257">
    <property type="entry name" value="DnaJ"/>
    <property type="match status" value="1"/>
</dbReference>
<evidence type="ECO:0000256" key="1">
    <source>
        <dbReference type="SAM" id="MobiDB-lite"/>
    </source>
</evidence>
<feature type="region of interest" description="Disordered" evidence="1">
    <location>
        <begin position="23"/>
        <end position="47"/>
    </location>
</feature>
<dbReference type="Gramene" id="ABO99350">
    <property type="protein sequence ID" value="ABO99350"/>
    <property type="gene ID" value="OSTLU_27043"/>
</dbReference>
<dbReference type="InterPro" id="IPR036869">
    <property type="entry name" value="J_dom_sf"/>
</dbReference>
<proteinExistence type="predicted"/>
<dbReference type="InterPro" id="IPR001623">
    <property type="entry name" value="DnaJ_domain"/>
</dbReference>
<evidence type="ECO:0000259" key="2">
    <source>
        <dbReference type="PROSITE" id="PS50076"/>
    </source>
</evidence>
<evidence type="ECO:0000313" key="4">
    <source>
        <dbReference type="Proteomes" id="UP000001568"/>
    </source>
</evidence>
<dbReference type="KEGG" id="olu:OSTLU_27043"/>
<dbReference type="PROSITE" id="PS50076">
    <property type="entry name" value="DNAJ_2"/>
    <property type="match status" value="1"/>
</dbReference>
<dbReference type="Pfam" id="PF00226">
    <property type="entry name" value="DnaJ"/>
    <property type="match status" value="1"/>
</dbReference>
<dbReference type="SMART" id="SM00271">
    <property type="entry name" value="DnaJ"/>
    <property type="match status" value="1"/>
</dbReference>
<accession>A4S6A1</accession>
<dbReference type="AlphaFoldDB" id="A4S6A1"/>
<sequence>MTARCARDEDDDAFRERVRRRIEDAAAADDDAATPTPTPLERERASTLEDDESVVAFVLEKHAAKDYFACLNVRRPDCDDLGRAVWDVGDAELNRAFRKASLRVHPDKNRAADARKAFDAIGETQKMFKDPVRRAEVLRAAAERAFKEKCKRDPEAMRARAKAQEKVDAETYADEMRKQREDAAKKRAAEAKARSAQANRRKRRAESDEEEDALTAMAKSLEAEEEAKKTQNVVGGNGDDDDFAGVVRRKSSKKRFMF</sequence>
<name>A4S6A1_OSTLU</name>
<dbReference type="EMBL" id="CP000593">
    <property type="protein sequence ID" value="ABO99350.1"/>
    <property type="molecule type" value="Genomic_DNA"/>
</dbReference>
<keyword evidence="4" id="KW-1185">Reference proteome</keyword>
<dbReference type="Proteomes" id="UP000001568">
    <property type="component" value="Chromosome 13"/>
</dbReference>
<organism evidence="3 4">
    <name type="scientific">Ostreococcus lucimarinus (strain CCE9901)</name>
    <dbReference type="NCBI Taxonomy" id="436017"/>
    <lineage>
        <taxon>Eukaryota</taxon>
        <taxon>Viridiplantae</taxon>
        <taxon>Chlorophyta</taxon>
        <taxon>Mamiellophyceae</taxon>
        <taxon>Mamiellales</taxon>
        <taxon>Bathycoccaceae</taxon>
        <taxon>Ostreococcus</taxon>
    </lineage>
</organism>
<dbReference type="eggNOG" id="ENOG502SEKV">
    <property type="taxonomic scope" value="Eukaryota"/>
</dbReference>